<dbReference type="GO" id="GO:0008143">
    <property type="term" value="F:poly(A) binding"/>
    <property type="evidence" value="ECO:0007669"/>
    <property type="project" value="TreeGrafter"/>
</dbReference>
<dbReference type="InterPro" id="IPR012677">
    <property type="entry name" value="Nucleotide-bd_a/b_plait_sf"/>
</dbReference>
<evidence type="ECO:0000259" key="6">
    <source>
        <dbReference type="PROSITE" id="PS50102"/>
    </source>
</evidence>
<protein>
    <submittedName>
        <fullName evidence="7">PABP2 protein</fullName>
    </submittedName>
</protein>
<dbReference type="GO" id="GO:0005634">
    <property type="term" value="C:nucleus"/>
    <property type="evidence" value="ECO:0007669"/>
    <property type="project" value="TreeGrafter"/>
</dbReference>
<dbReference type="SUPFAM" id="SSF54928">
    <property type="entry name" value="RNA-binding domain, RBD"/>
    <property type="match status" value="1"/>
</dbReference>
<dbReference type="AlphaFoldDB" id="A0A7K9IFS9"/>
<dbReference type="PANTHER" id="PTHR23236:SF27">
    <property type="entry name" value="EMBRYONIC POLYADENYLATE-BINDING PROTEIN 2"/>
    <property type="match status" value="1"/>
</dbReference>
<dbReference type="Pfam" id="PF00076">
    <property type="entry name" value="RRM_1"/>
    <property type="match status" value="1"/>
</dbReference>
<feature type="region of interest" description="Disordered" evidence="5">
    <location>
        <begin position="13"/>
        <end position="39"/>
    </location>
</feature>
<dbReference type="PANTHER" id="PTHR23236">
    <property type="entry name" value="EUKARYOTIC TRANSLATION INITIATION FACTOR 4B/4H"/>
    <property type="match status" value="1"/>
</dbReference>
<evidence type="ECO:0000256" key="2">
    <source>
        <dbReference type="ARBA" id="ARBA00022490"/>
    </source>
</evidence>
<proteinExistence type="predicted"/>
<sequence length="240" mass="26880">ASWSMAEVAAVCKAAEESSESPQEGSSTEELGVQESGVQDPELEAIKAKLLEIEKEDERLKKLQLEAENHLFMSPEADRYPSVHDQSLLSTALFPLTTREKVEADQRSVYVGNVDYGGTAEELESHFNSCGHINRVTILCDKFSGHPKGYAYIEFEEQSSVRAAVALDESVFRGRVIKVLPKRTNMPGISSTDRGGYRGYFQTRAGLERWGGGYYGGQQPRVRGRTYRGRARLVPWYFPY</sequence>
<keyword evidence="8" id="KW-1185">Reference proteome</keyword>
<comment type="caution">
    <text evidence="7">The sequence shown here is derived from an EMBL/GenBank/DDBJ whole genome shotgun (WGS) entry which is preliminary data.</text>
</comment>
<evidence type="ECO:0000256" key="4">
    <source>
        <dbReference type="PROSITE-ProRule" id="PRU00176"/>
    </source>
</evidence>
<gene>
    <name evidence="7" type="primary">Pabpn1</name>
    <name evidence="7" type="ORF">MYIHEB_R11047</name>
</gene>
<dbReference type="InterPro" id="IPR000504">
    <property type="entry name" value="RRM_dom"/>
</dbReference>
<accession>A0A7K9IFS9</accession>
<dbReference type="PROSITE" id="PS50102">
    <property type="entry name" value="RRM"/>
    <property type="match status" value="1"/>
</dbReference>
<evidence type="ECO:0000256" key="1">
    <source>
        <dbReference type="ARBA" id="ARBA00004496"/>
    </source>
</evidence>
<feature type="domain" description="RRM" evidence="6">
    <location>
        <begin position="107"/>
        <end position="184"/>
    </location>
</feature>
<name>A0A7K9IFS9_9CORV</name>
<dbReference type="Proteomes" id="UP000534930">
    <property type="component" value="Unassembled WGS sequence"/>
</dbReference>
<feature type="non-terminal residue" evidence="7">
    <location>
        <position position="1"/>
    </location>
</feature>
<feature type="compositionally biased region" description="Low complexity" evidence="5">
    <location>
        <begin position="20"/>
        <end position="30"/>
    </location>
</feature>
<evidence type="ECO:0000313" key="7">
    <source>
        <dbReference type="EMBL" id="NXH24516.1"/>
    </source>
</evidence>
<keyword evidence="3 4" id="KW-0694">RNA-binding</keyword>
<dbReference type="InterPro" id="IPR035979">
    <property type="entry name" value="RBD_domain_sf"/>
</dbReference>
<dbReference type="CDD" id="cd12551">
    <property type="entry name" value="RRM_II_PABPN1L"/>
    <property type="match status" value="1"/>
</dbReference>
<evidence type="ECO:0000313" key="8">
    <source>
        <dbReference type="Proteomes" id="UP000534930"/>
    </source>
</evidence>
<reference evidence="7 8" key="1">
    <citation type="submission" date="2019-09" db="EMBL/GenBank/DDBJ databases">
        <title>Bird 10,000 Genomes (B10K) Project - Family phase.</title>
        <authorList>
            <person name="Zhang G."/>
        </authorList>
    </citation>
    <scope>NUCLEOTIDE SEQUENCE [LARGE SCALE GENOMIC DNA]</scope>
    <source>
        <strain evidence="7">B10K-DU-001-33</strain>
        <tissue evidence="7">Muscle</tissue>
    </source>
</reference>
<dbReference type="Gene3D" id="3.30.70.330">
    <property type="match status" value="1"/>
</dbReference>
<evidence type="ECO:0000256" key="5">
    <source>
        <dbReference type="SAM" id="MobiDB-lite"/>
    </source>
</evidence>
<comment type="subcellular location">
    <subcellularLocation>
        <location evidence="1">Cytoplasm</location>
    </subcellularLocation>
</comment>
<dbReference type="GO" id="GO:0000288">
    <property type="term" value="P:nuclear-transcribed mRNA catabolic process, deadenylation-dependent decay"/>
    <property type="evidence" value="ECO:0007669"/>
    <property type="project" value="TreeGrafter"/>
</dbReference>
<dbReference type="GO" id="GO:0005737">
    <property type="term" value="C:cytoplasm"/>
    <property type="evidence" value="ECO:0007669"/>
    <property type="project" value="UniProtKB-SubCell"/>
</dbReference>
<dbReference type="EMBL" id="VWZQ01001096">
    <property type="protein sequence ID" value="NXH24516.1"/>
    <property type="molecule type" value="Genomic_DNA"/>
</dbReference>
<dbReference type="SMART" id="SM00360">
    <property type="entry name" value="RRM"/>
    <property type="match status" value="1"/>
</dbReference>
<feature type="non-terminal residue" evidence="7">
    <location>
        <position position="240"/>
    </location>
</feature>
<evidence type="ECO:0000256" key="3">
    <source>
        <dbReference type="ARBA" id="ARBA00022884"/>
    </source>
</evidence>
<keyword evidence="2" id="KW-0963">Cytoplasm</keyword>
<organism evidence="7 8">
    <name type="scientific">Myiagra hebetior</name>
    <dbReference type="NCBI Taxonomy" id="381031"/>
    <lineage>
        <taxon>Eukaryota</taxon>
        <taxon>Metazoa</taxon>
        <taxon>Chordata</taxon>
        <taxon>Craniata</taxon>
        <taxon>Vertebrata</taxon>
        <taxon>Euteleostomi</taxon>
        <taxon>Archelosauria</taxon>
        <taxon>Archosauria</taxon>
        <taxon>Dinosauria</taxon>
        <taxon>Saurischia</taxon>
        <taxon>Theropoda</taxon>
        <taxon>Coelurosauria</taxon>
        <taxon>Aves</taxon>
        <taxon>Neognathae</taxon>
        <taxon>Neoaves</taxon>
        <taxon>Telluraves</taxon>
        <taxon>Australaves</taxon>
        <taxon>Passeriformes</taxon>
        <taxon>Corvoidea</taxon>
        <taxon>Monarchidae</taxon>
        <taxon>Myiagra</taxon>
    </lineage>
</organism>